<feature type="compositionally biased region" description="Polar residues" evidence="1">
    <location>
        <begin position="1"/>
        <end position="11"/>
    </location>
</feature>
<protein>
    <submittedName>
        <fullName evidence="2">ATPase</fullName>
    </submittedName>
</protein>
<comment type="caution">
    <text evidence="2">The sequence shown here is derived from an EMBL/GenBank/DDBJ whole genome shotgun (WGS) entry which is preliminary data.</text>
</comment>
<dbReference type="AlphaFoldDB" id="A0A4S3M7W7"/>
<evidence type="ECO:0000256" key="1">
    <source>
        <dbReference type="SAM" id="MobiDB-lite"/>
    </source>
</evidence>
<dbReference type="RefSeq" id="WP_136339834.1">
    <property type="nucleotide sequence ID" value="NZ_SSMD01000006.1"/>
</dbReference>
<dbReference type="OrthoDB" id="9783370at2"/>
<keyword evidence="3" id="KW-1185">Reference proteome</keyword>
<gene>
    <name evidence="2" type="ORF">E7681_13515</name>
</gene>
<reference evidence="2 3" key="1">
    <citation type="submission" date="2019-04" db="EMBL/GenBank/DDBJ databases">
        <title>Draft genome sequence of Youngimonas vesicularis.</title>
        <authorList>
            <person name="Hameed A."/>
        </authorList>
    </citation>
    <scope>NUCLEOTIDE SEQUENCE [LARGE SCALE GENOMIC DNA]</scope>
    <source>
        <strain evidence="2 3">CC-AMW-E</strain>
    </source>
</reference>
<accession>A0A4S3M7W7</accession>
<dbReference type="Gene3D" id="3.40.50.300">
    <property type="entry name" value="P-loop containing nucleotide triphosphate hydrolases"/>
    <property type="match status" value="1"/>
</dbReference>
<name>A0A4S3M7W7_9RHOB</name>
<dbReference type="SUPFAM" id="SSF52540">
    <property type="entry name" value="P-loop containing nucleoside triphosphate hydrolases"/>
    <property type="match status" value="1"/>
</dbReference>
<evidence type="ECO:0000313" key="2">
    <source>
        <dbReference type="EMBL" id="THD72937.1"/>
    </source>
</evidence>
<organism evidence="2 3">
    <name type="scientific">Thalassobius vesicularis</name>
    <dbReference type="NCBI Taxonomy" id="1294297"/>
    <lineage>
        <taxon>Bacteria</taxon>
        <taxon>Pseudomonadati</taxon>
        <taxon>Pseudomonadota</taxon>
        <taxon>Alphaproteobacteria</taxon>
        <taxon>Rhodobacterales</taxon>
        <taxon>Roseobacteraceae</taxon>
        <taxon>Thalassovita</taxon>
    </lineage>
</organism>
<dbReference type="Proteomes" id="UP000306113">
    <property type="component" value="Unassembled WGS sequence"/>
</dbReference>
<evidence type="ECO:0000313" key="3">
    <source>
        <dbReference type="Proteomes" id="UP000306113"/>
    </source>
</evidence>
<sequence>MNMQPQATSRVTPPPPPSSIEDMRLPLPMMRDILLKTMFRKNVSMVSEVSEAICLPRQVTQELIDMARDQRLLEATGTLNANNGNEMGYQLTDAGKARALDALSQSEYFGAMPVPLAVYREQVKRQSIRNIMISRQQLTDAMGHLVLPPDLLSNLGPAVSSGRSILMYGPPGNGKSSISNGIRDAMGDKIYIPRAVEYSGQVITVYDPIVHSKAEVEIDDPNSLRRRRTFDTRYVRCDRPTVITGGELTLDMLDLVYNPTARTYQAPLQFKSSGGIFIVDDLGRQSEPPQKLVNRWIVPLEEGKDILALQSGEKFEVPFDTLVIFSTNYHPNEIFDQAALRRIFFKIKIDGPSQENFLKIFALVARKKEMPLDESALIHLLQNKYPTINNVYANYQPVFLIDQMIAICEFEGIPYQMSPELIDRAWANMFVKDEKIVK</sequence>
<proteinExistence type="predicted"/>
<dbReference type="EMBL" id="SSMD01000006">
    <property type="protein sequence ID" value="THD72937.1"/>
    <property type="molecule type" value="Genomic_DNA"/>
</dbReference>
<dbReference type="InterPro" id="IPR027417">
    <property type="entry name" value="P-loop_NTPase"/>
</dbReference>
<feature type="region of interest" description="Disordered" evidence="1">
    <location>
        <begin position="1"/>
        <end position="23"/>
    </location>
</feature>